<protein>
    <submittedName>
        <fullName evidence="2">Uncharacterized protein</fullName>
    </submittedName>
</protein>
<evidence type="ECO:0000313" key="3">
    <source>
        <dbReference type="Proteomes" id="UP000315496"/>
    </source>
</evidence>
<dbReference type="OrthoDB" id="10257977at2759"/>
<keyword evidence="3" id="KW-1185">Reference proteome</keyword>
<proteinExistence type="predicted"/>
<dbReference type="AlphaFoldDB" id="A0A4Z1SXT2"/>
<dbReference type="VEuPathDB" id="GiardiaDB:GMRT_12272"/>
<feature type="region of interest" description="Disordered" evidence="1">
    <location>
        <begin position="189"/>
        <end position="260"/>
    </location>
</feature>
<feature type="region of interest" description="Disordered" evidence="1">
    <location>
        <begin position="427"/>
        <end position="457"/>
    </location>
</feature>
<reference evidence="2 3" key="1">
    <citation type="submission" date="2019-05" db="EMBL/GenBank/DDBJ databases">
        <title>The compact genome of Giardia muris reveals important steps in the evolution of intestinal protozoan parasites.</title>
        <authorList>
            <person name="Xu F."/>
            <person name="Jimenez-Gonzalez A."/>
            <person name="Einarsson E."/>
            <person name="Astvaldsson A."/>
            <person name="Peirasmaki D."/>
            <person name="Eckmann L."/>
            <person name="Andersson J.O."/>
            <person name="Svard S.G."/>
            <person name="Jerlstrom-Hultqvist J."/>
        </authorList>
    </citation>
    <scope>NUCLEOTIDE SEQUENCE [LARGE SCALE GENOMIC DNA]</scope>
    <source>
        <strain evidence="2 3">Roberts-Thomson</strain>
    </source>
</reference>
<comment type="caution">
    <text evidence="2">The sequence shown here is derived from an EMBL/GenBank/DDBJ whole genome shotgun (WGS) entry which is preliminary data.</text>
</comment>
<evidence type="ECO:0000313" key="2">
    <source>
        <dbReference type="EMBL" id="TNJ30572.1"/>
    </source>
</evidence>
<evidence type="ECO:0000256" key="1">
    <source>
        <dbReference type="SAM" id="MobiDB-lite"/>
    </source>
</evidence>
<organism evidence="2 3">
    <name type="scientific">Giardia muris</name>
    <dbReference type="NCBI Taxonomy" id="5742"/>
    <lineage>
        <taxon>Eukaryota</taxon>
        <taxon>Metamonada</taxon>
        <taxon>Diplomonadida</taxon>
        <taxon>Hexamitidae</taxon>
        <taxon>Giardiinae</taxon>
        <taxon>Giardia</taxon>
    </lineage>
</organism>
<feature type="compositionally biased region" description="Basic and acidic residues" evidence="1">
    <location>
        <begin position="191"/>
        <end position="209"/>
    </location>
</feature>
<feature type="compositionally biased region" description="Basic residues" evidence="1">
    <location>
        <begin position="210"/>
        <end position="222"/>
    </location>
</feature>
<accession>A0A4Z1SXT2</accession>
<dbReference type="EMBL" id="VDLU01000001">
    <property type="protein sequence ID" value="TNJ30572.1"/>
    <property type="molecule type" value="Genomic_DNA"/>
</dbReference>
<sequence>MCTRSNSSEQEYRSLVMNMLASGVFDMGAKQDSSQAYPVAPCVELCLSSSGPYPSVPRIYEDVESTVVHTEQTAARLSFSQLDPPPLGTKGTISPQAVKVPSKQVEGEVDESVSIQHILTDLGIDRKNTSPEDYNELVTLLTALHRRDFPEINKTLALFPYNAALSQACAEPGSNPIRERLIELLRPSARHYTEERVPKPRTRTPEKNTKGKSRSPQKRRGRASQQSIKASGVKQSSVSLSALDEGENSRLEGMSPIPDRNITQATQDTVLTTLVEMEKLLVAAQERISQLEAELEQRPFPTVVVSTQTSMGPEMHSLAVQTDGIDTEDNGMETDFILACDRSIICEHCGWDMVSKGSSPVVIPPAWSPMRPPAQLLMEVIREEDLQKSALTGKGVAPQGPQMVTEYVLVHPNTGRLAGSTINMKLRDDPPTPNLETPQPPFLHSSSCDVGEEAPEVSKEDRDLSFDESQVGLVFLLSQQLQVTWPDSLQSTVLTAVLGDLRYLQTCREVPMLPESVSMFFDEMMAQGYIPILARPHDYAYFSLILFSIYAHHVLPSISCVANLLAPHLHELVRDLDDEYALSCLLCARLLTFLVGLERFLAGESLDWLVQASSDLLIEFRRQEHDIEHSCVAPVLLAAARTLRDKLIYSSRCTTAQHAQYERDTVNRIFDALVDRLRARIRGTSAGNGGSLSYESCVIMELIDEVQKLCS</sequence>
<name>A0A4Z1SXT2_GIAMU</name>
<gene>
    <name evidence="2" type="ORF">GMRT_12272</name>
</gene>
<dbReference type="Proteomes" id="UP000315496">
    <property type="component" value="Chromosome 1"/>
</dbReference>
<feature type="compositionally biased region" description="Polar residues" evidence="1">
    <location>
        <begin position="223"/>
        <end position="240"/>
    </location>
</feature>